<proteinExistence type="predicted"/>
<evidence type="ECO:0000313" key="1">
    <source>
        <dbReference type="EMBL" id="KAH7841804.1"/>
    </source>
</evidence>
<evidence type="ECO:0000313" key="2">
    <source>
        <dbReference type="Proteomes" id="UP000828048"/>
    </source>
</evidence>
<comment type="caution">
    <text evidence="1">The sequence shown here is derived from an EMBL/GenBank/DDBJ whole genome shotgun (WGS) entry which is preliminary data.</text>
</comment>
<accession>A0ACB7XLV9</accession>
<keyword evidence="2" id="KW-1185">Reference proteome</keyword>
<sequence>MIRRQNQGSTALLKVERTALNTAPVFQRMFVKYDAQVKGFLASFRSIIGLDACHLKRPFGGQLMSAIGKDANDQMYPLVVVVEAECKDSWLALVS</sequence>
<gene>
    <name evidence="1" type="ORF">Vadar_034527</name>
</gene>
<dbReference type="EMBL" id="CM037160">
    <property type="protein sequence ID" value="KAH7841804.1"/>
    <property type="molecule type" value="Genomic_DNA"/>
</dbReference>
<dbReference type="Proteomes" id="UP000828048">
    <property type="component" value="Chromosome 10"/>
</dbReference>
<reference evidence="1 2" key="1">
    <citation type="journal article" date="2021" name="Hortic Res">
        <title>High-quality reference genome and annotation aids understanding of berry development for evergreen blueberry (Vaccinium darrowii).</title>
        <authorList>
            <person name="Yu J."/>
            <person name="Hulse-Kemp A.M."/>
            <person name="Babiker E."/>
            <person name="Staton M."/>
        </authorList>
    </citation>
    <scope>NUCLEOTIDE SEQUENCE [LARGE SCALE GENOMIC DNA]</scope>
    <source>
        <strain evidence="2">cv. NJ 8807/NJ 8810</strain>
        <tissue evidence="1">Young leaf</tissue>
    </source>
</reference>
<protein>
    <submittedName>
        <fullName evidence="1">Uncharacterized protein</fullName>
    </submittedName>
</protein>
<name>A0ACB7XLV9_9ERIC</name>
<organism evidence="1 2">
    <name type="scientific">Vaccinium darrowii</name>
    <dbReference type="NCBI Taxonomy" id="229202"/>
    <lineage>
        <taxon>Eukaryota</taxon>
        <taxon>Viridiplantae</taxon>
        <taxon>Streptophyta</taxon>
        <taxon>Embryophyta</taxon>
        <taxon>Tracheophyta</taxon>
        <taxon>Spermatophyta</taxon>
        <taxon>Magnoliopsida</taxon>
        <taxon>eudicotyledons</taxon>
        <taxon>Gunneridae</taxon>
        <taxon>Pentapetalae</taxon>
        <taxon>asterids</taxon>
        <taxon>Ericales</taxon>
        <taxon>Ericaceae</taxon>
        <taxon>Vaccinioideae</taxon>
        <taxon>Vaccinieae</taxon>
        <taxon>Vaccinium</taxon>
    </lineage>
</organism>